<organism evidence="1 2">
    <name type="scientific">Phanerochaete sordida</name>
    <dbReference type="NCBI Taxonomy" id="48140"/>
    <lineage>
        <taxon>Eukaryota</taxon>
        <taxon>Fungi</taxon>
        <taxon>Dikarya</taxon>
        <taxon>Basidiomycota</taxon>
        <taxon>Agaricomycotina</taxon>
        <taxon>Agaricomycetes</taxon>
        <taxon>Polyporales</taxon>
        <taxon>Phanerochaetaceae</taxon>
        <taxon>Phanerochaete</taxon>
    </lineage>
</organism>
<evidence type="ECO:0000313" key="2">
    <source>
        <dbReference type="Proteomes" id="UP000703269"/>
    </source>
</evidence>
<name>A0A9P3GC28_9APHY</name>
<sequence length="60" mass="6658">MPGNTGAPSGPHVLRRMQYYHTVQVSLLANSWPADVSPRRSRCHLLTMGSAWVRVVRKAG</sequence>
<reference evidence="1 2" key="1">
    <citation type="submission" date="2021-08" db="EMBL/GenBank/DDBJ databases">
        <title>Draft Genome Sequence of Phanerochaete sordida strain YK-624.</title>
        <authorList>
            <person name="Mori T."/>
            <person name="Dohra H."/>
            <person name="Suzuki T."/>
            <person name="Kawagishi H."/>
            <person name="Hirai H."/>
        </authorList>
    </citation>
    <scope>NUCLEOTIDE SEQUENCE [LARGE SCALE GENOMIC DNA]</scope>
    <source>
        <strain evidence="1 2">YK-624</strain>
    </source>
</reference>
<dbReference type="Proteomes" id="UP000703269">
    <property type="component" value="Unassembled WGS sequence"/>
</dbReference>
<dbReference type="EMBL" id="BPQB01000022">
    <property type="protein sequence ID" value="GJE91619.1"/>
    <property type="molecule type" value="Genomic_DNA"/>
</dbReference>
<accession>A0A9P3GC28</accession>
<keyword evidence="2" id="KW-1185">Reference proteome</keyword>
<comment type="caution">
    <text evidence="1">The sequence shown here is derived from an EMBL/GenBank/DDBJ whole genome shotgun (WGS) entry which is preliminary data.</text>
</comment>
<evidence type="ECO:0000313" key="1">
    <source>
        <dbReference type="EMBL" id="GJE91619.1"/>
    </source>
</evidence>
<dbReference type="AlphaFoldDB" id="A0A9P3GC28"/>
<proteinExistence type="predicted"/>
<gene>
    <name evidence="1" type="ORF">PsYK624_077690</name>
</gene>
<protein>
    <submittedName>
        <fullName evidence="1">Uncharacterized protein</fullName>
    </submittedName>
</protein>